<evidence type="ECO:0000256" key="3">
    <source>
        <dbReference type="ARBA" id="ARBA00022448"/>
    </source>
</evidence>
<dbReference type="NCBIfam" id="TIGR01297">
    <property type="entry name" value="CDF"/>
    <property type="match status" value="1"/>
</dbReference>
<dbReference type="InterPro" id="IPR027469">
    <property type="entry name" value="Cation_efflux_TMD_sf"/>
</dbReference>
<organism evidence="11">
    <name type="scientific">Tanacetum cinerariifolium</name>
    <name type="common">Dalmatian daisy</name>
    <name type="synonym">Chrysanthemum cinerariifolium</name>
    <dbReference type="NCBI Taxonomy" id="118510"/>
    <lineage>
        <taxon>Eukaryota</taxon>
        <taxon>Viridiplantae</taxon>
        <taxon>Streptophyta</taxon>
        <taxon>Embryophyta</taxon>
        <taxon>Tracheophyta</taxon>
        <taxon>Spermatophyta</taxon>
        <taxon>Magnoliopsida</taxon>
        <taxon>eudicotyledons</taxon>
        <taxon>Gunneridae</taxon>
        <taxon>Pentapetalae</taxon>
        <taxon>asterids</taxon>
        <taxon>campanulids</taxon>
        <taxon>Asterales</taxon>
        <taxon>Asteraceae</taxon>
        <taxon>Asteroideae</taxon>
        <taxon>Anthemideae</taxon>
        <taxon>Anthemidinae</taxon>
        <taxon>Tanacetum</taxon>
    </lineage>
</organism>
<feature type="region of interest" description="Disordered" evidence="8">
    <location>
        <begin position="45"/>
        <end position="68"/>
    </location>
</feature>
<evidence type="ECO:0000256" key="2">
    <source>
        <dbReference type="ARBA" id="ARBA00004128"/>
    </source>
</evidence>
<dbReference type="FunFam" id="3.30.70.1350:FF:000008">
    <property type="entry name" value="Metal tolerance protein C1"/>
    <property type="match status" value="1"/>
</dbReference>
<comment type="caution">
    <text evidence="11">The sequence shown here is derived from an EMBL/GenBank/DDBJ whole genome shotgun (WGS) entry which is preliminary data.</text>
</comment>
<feature type="domain" description="Cation efflux protein cytoplasmic" evidence="10">
    <location>
        <begin position="299"/>
        <end position="374"/>
    </location>
</feature>
<evidence type="ECO:0000256" key="6">
    <source>
        <dbReference type="ARBA" id="ARBA00022989"/>
    </source>
</evidence>
<dbReference type="InterPro" id="IPR002524">
    <property type="entry name" value="Cation_efflux"/>
</dbReference>
<dbReference type="PANTHER" id="PTHR43840">
    <property type="entry name" value="MITOCHONDRIAL METAL TRANSPORTER 1-RELATED"/>
    <property type="match status" value="1"/>
</dbReference>
<dbReference type="InterPro" id="IPR027470">
    <property type="entry name" value="Cation_efflux_CTD"/>
</dbReference>
<evidence type="ECO:0000256" key="5">
    <source>
        <dbReference type="ARBA" id="ARBA00022692"/>
    </source>
</evidence>
<reference evidence="11" key="1">
    <citation type="journal article" date="2019" name="Sci. Rep.">
        <title>Draft genome of Tanacetum cinerariifolium, the natural source of mosquito coil.</title>
        <authorList>
            <person name="Yamashiro T."/>
            <person name="Shiraishi A."/>
            <person name="Satake H."/>
            <person name="Nakayama K."/>
        </authorList>
    </citation>
    <scope>NUCLEOTIDE SEQUENCE</scope>
</reference>
<dbReference type="InterPro" id="IPR050291">
    <property type="entry name" value="CDF_Transporter"/>
</dbReference>
<evidence type="ECO:0000256" key="8">
    <source>
        <dbReference type="SAM" id="MobiDB-lite"/>
    </source>
</evidence>
<evidence type="ECO:0000256" key="7">
    <source>
        <dbReference type="ARBA" id="ARBA00023136"/>
    </source>
</evidence>
<evidence type="ECO:0000259" key="9">
    <source>
        <dbReference type="Pfam" id="PF01545"/>
    </source>
</evidence>
<dbReference type="FunFam" id="1.20.1510.10:FF:000023">
    <property type="entry name" value="Metal tolerance protein C1"/>
    <property type="match status" value="1"/>
</dbReference>
<dbReference type="Pfam" id="PF01545">
    <property type="entry name" value="Cation_efflux"/>
    <property type="match status" value="1"/>
</dbReference>
<keyword evidence="3" id="KW-0813">Transport</keyword>
<dbReference type="InterPro" id="IPR058533">
    <property type="entry name" value="Cation_efflux_TM"/>
</dbReference>
<feature type="compositionally biased region" description="Basic residues" evidence="8">
    <location>
        <begin position="46"/>
        <end position="55"/>
    </location>
</feature>
<gene>
    <name evidence="11" type="ORF">Tci_334510</name>
</gene>
<dbReference type="GO" id="GO:0008324">
    <property type="term" value="F:monoatomic cation transmembrane transporter activity"/>
    <property type="evidence" value="ECO:0007669"/>
    <property type="project" value="InterPro"/>
</dbReference>
<dbReference type="Gene3D" id="3.30.70.1350">
    <property type="entry name" value="Cation efflux protein, cytoplasmic domain"/>
    <property type="match status" value="1"/>
</dbReference>
<proteinExistence type="predicted"/>
<dbReference type="Pfam" id="PF16916">
    <property type="entry name" value="ZT_dimer"/>
    <property type="match status" value="1"/>
</dbReference>
<dbReference type="SUPFAM" id="SSF161111">
    <property type="entry name" value="Cation efflux protein transmembrane domain-like"/>
    <property type="match status" value="1"/>
</dbReference>
<keyword evidence="5" id="KW-0812">Transmembrane</keyword>
<sequence>MRFFRLLNTTIHLKNLHKSTIKSSYNLIIPQLHNNLTSNPNFNIYKRSHVGHSHSHNNNNNNHEDDEISKEGERIFRLGLAADIGLTVGKVVTGYLSGSTAIIADAAHSLSDVVLSGVALVSFRASRVPRDKEHPYGHGKFETLGALGISGVLLVTAGGIGWHALDVLVGIVSATSEITNQSLLHEHAHSDSHHGIDMNHPILALNTTIIAIAVKEGLYWMTKRAGERVGSGLMKANAWHHRADAVSSLVALIGVGGSILGVSFLDPLAGLVVSGMIFKAGVQTGYQSILELVDAAIPSRDLDPFRKTVVQVDGVKGCRHLRGRRAGSTLYLDVKILVDPLCSISTAHQIGENVRHQIQNSHPEVSEVFIQLEPAIKQEVAAVTYDSCNIVSGDNGIEEMVTDILSSKFPEKLIVKRVIKRMSRGKILLQIEVSMPSDVLISDAMRVAEEAKSHILLATNNSVEEALVNSVSEDRSSWVLKF</sequence>
<protein>
    <submittedName>
        <fullName evidence="11">Metal tolerance protein 2</fullName>
    </submittedName>
</protein>
<evidence type="ECO:0000256" key="1">
    <source>
        <dbReference type="ARBA" id="ARBA00003168"/>
    </source>
</evidence>
<dbReference type="PANTHER" id="PTHR43840:SF15">
    <property type="entry name" value="MITOCHONDRIAL METAL TRANSPORTER 1-RELATED"/>
    <property type="match status" value="1"/>
</dbReference>
<dbReference type="InterPro" id="IPR036837">
    <property type="entry name" value="Cation_efflux_CTD_sf"/>
</dbReference>
<evidence type="ECO:0000256" key="4">
    <source>
        <dbReference type="ARBA" id="ARBA00022554"/>
    </source>
</evidence>
<comment type="function">
    <text evidence="1">Involved in sequestration of excess metal in the cytoplasm into vacuoles to maintain metal homeostasis.</text>
</comment>
<name>A0A699H8H1_TANCI</name>
<evidence type="ECO:0000259" key="10">
    <source>
        <dbReference type="Pfam" id="PF16916"/>
    </source>
</evidence>
<dbReference type="Gene3D" id="1.20.1510.10">
    <property type="entry name" value="Cation efflux protein transmembrane domain"/>
    <property type="match status" value="1"/>
</dbReference>
<dbReference type="EMBL" id="BKCJ010119691">
    <property type="protein sequence ID" value="GEX62535.1"/>
    <property type="molecule type" value="Genomic_DNA"/>
</dbReference>
<feature type="domain" description="Cation efflux protein transmembrane" evidence="9">
    <location>
        <begin position="78"/>
        <end position="293"/>
    </location>
</feature>
<dbReference type="AlphaFoldDB" id="A0A699H8H1"/>
<keyword evidence="7" id="KW-0472">Membrane</keyword>
<keyword evidence="6" id="KW-1133">Transmembrane helix</keyword>
<dbReference type="GO" id="GO:0005774">
    <property type="term" value="C:vacuolar membrane"/>
    <property type="evidence" value="ECO:0007669"/>
    <property type="project" value="UniProtKB-SubCell"/>
</dbReference>
<dbReference type="SUPFAM" id="SSF160240">
    <property type="entry name" value="Cation efflux protein cytoplasmic domain-like"/>
    <property type="match status" value="1"/>
</dbReference>
<evidence type="ECO:0000313" key="11">
    <source>
        <dbReference type="EMBL" id="GEX62535.1"/>
    </source>
</evidence>
<keyword evidence="4" id="KW-0926">Vacuole</keyword>
<comment type="subcellular location">
    <subcellularLocation>
        <location evidence="2">Vacuole membrane</location>
        <topology evidence="2">Multi-pass membrane protein</topology>
    </subcellularLocation>
</comment>
<accession>A0A699H8H1</accession>